<protein>
    <recommendedName>
        <fullName evidence="2">DUF6857 domain-containing protein</fullName>
    </recommendedName>
</protein>
<feature type="domain" description="DUF6857" evidence="2">
    <location>
        <begin position="123"/>
        <end position="443"/>
    </location>
</feature>
<dbReference type="InterPro" id="IPR010341">
    <property type="entry name" value="DUF936_pln"/>
</dbReference>
<feature type="region of interest" description="Disordered" evidence="1">
    <location>
        <begin position="304"/>
        <end position="336"/>
    </location>
</feature>
<gene>
    <name evidence="3" type="ORF">CDL12_21567</name>
</gene>
<dbReference type="STRING" id="429701.A0A2G9GKQ3"/>
<dbReference type="PANTHER" id="PTHR31928">
    <property type="entry name" value="EXPRESSED PROTEIN"/>
    <property type="match status" value="1"/>
</dbReference>
<dbReference type="OrthoDB" id="1908057at2759"/>
<comment type="caution">
    <text evidence="3">The sequence shown here is derived from an EMBL/GenBank/DDBJ whole genome shotgun (WGS) entry which is preliminary data.</text>
</comment>
<evidence type="ECO:0000313" key="4">
    <source>
        <dbReference type="Proteomes" id="UP000231279"/>
    </source>
</evidence>
<evidence type="ECO:0000313" key="3">
    <source>
        <dbReference type="EMBL" id="PIN05891.1"/>
    </source>
</evidence>
<dbReference type="Proteomes" id="UP000231279">
    <property type="component" value="Unassembled WGS sequence"/>
</dbReference>
<feature type="compositionally biased region" description="Basic and acidic residues" evidence="1">
    <location>
        <begin position="17"/>
        <end position="44"/>
    </location>
</feature>
<proteinExistence type="predicted"/>
<evidence type="ECO:0000259" key="2">
    <source>
        <dbReference type="Pfam" id="PF21647"/>
    </source>
</evidence>
<dbReference type="InterPro" id="IPR049172">
    <property type="entry name" value="DUF6857_pln"/>
</dbReference>
<dbReference type="Pfam" id="PF21647">
    <property type="entry name" value="DUF6857"/>
    <property type="match status" value="1"/>
</dbReference>
<feature type="region of interest" description="Disordered" evidence="1">
    <location>
        <begin position="1"/>
        <end position="82"/>
    </location>
</feature>
<reference evidence="4" key="1">
    <citation type="journal article" date="2018" name="Gigascience">
        <title>Genome assembly of the Pink Ipe (Handroanthus impetiginosus, Bignoniaceae), a highly valued, ecologically keystone Neotropical timber forest tree.</title>
        <authorList>
            <person name="Silva-Junior O.B."/>
            <person name="Grattapaglia D."/>
            <person name="Novaes E."/>
            <person name="Collevatti R.G."/>
        </authorList>
    </citation>
    <scope>NUCLEOTIDE SEQUENCE [LARGE SCALE GENOMIC DNA]</scope>
    <source>
        <strain evidence="4">cv. UFG-1</strain>
    </source>
</reference>
<dbReference type="PANTHER" id="PTHR31928:SF4">
    <property type="entry name" value="OS08G0541500 PROTEIN"/>
    <property type="match status" value="1"/>
</dbReference>
<feature type="compositionally biased region" description="Basic and acidic residues" evidence="1">
    <location>
        <begin position="53"/>
        <end position="77"/>
    </location>
</feature>
<name>A0A2G9GKQ3_9LAMI</name>
<evidence type="ECO:0000256" key="1">
    <source>
        <dbReference type="SAM" id="MobiDB-lite"/>
    </source>
</evidence>
<dbReference type="AlphaFoldDB" id="A0A2G9GKQ3"/>
<dbReference type="EMBL" id="NKXS01004587">
    <property type="protein sequence ID" value="PIN05891.1"/>
    <property type="molecule type" value="Genomic_DNA"/>
</dbReference>
<organism evidence="3 4">
    <name type="scientific">Handroanthus impetiginosus</name>
    <dbReference type="NCBI Taxonomy" id="429701"/>
    <lineage>
        <taxon>Eukaryota</taxon>
        <taxon>Viridiplantae</taxon>
        <taxon>Streptophyta</taxon>
        <taxon>Embryophyta</taxon>
        <taxon>Tracheophyta</taxon>
        <taxon>Spermatophyta</taxon>
        <taxon>Magnoliopsida</taxon>
        <taxon>eudicotyledons</taxon>
        <taxon>Gunneridae</taxon>
        <taxon>Pentapetalae</taxon>
        <taxon>asterids</taxon>
        <taxon>lamiids</taxon>
        <taxon>Lamiales</taxon>
        <taxon>Bignoniaceae</taxon>
        <taxon>Crescentiina</taxon>
        <taxon>Tabebuia alliance</taxon>
        <taxon>Handroanthus</taxon>
    </lineage>
</organism>
<accession>A0A2G9GKQ3</accession>
<sequence length="459" mass="49726">MKNIVQGLELGPKALRKSWEGHMDAKSRESPRLKVNKQDLKSDGRSNSTPRKLISERLPSKEDSKILSSKSTKEESKVTASTKKVSINGDTTTNIVRSASVGKKSPGEVTNHGLPGNLVKVSVSNRRLTDASASWASLPPSLAKLGKEVLRHRDAAQTAAIEAIQEASVAETLLRCLSTYSELSSSAKEDNPQPAVEQFLFLHASLNKAHLVADSLSKTLCVDSSDQEENPSEEVLKITSDGHKQAASWVNAALATNLSSFTVYSKPGPKSPVGASTRSPASKTITINQPVIVLESSAKNIAQKTITKPRQTTNSRNFSLGAPRKPNDGPAVVRSSPPIEWAKGDGLDEAVELSEKLRLESQDWFLRFVERFLDTDVDTSSLSDNGQIAGMLSQLKSVNDWLDEIGSGKDDETPQISTETIDRIRKKIYDYLLTHVESAAAALGSSTQSSETTEPKGRR</sequence>
<feature type="compositionally biased region" description="Polar residues" evidence="1">
    <location>
        <begin position="304"/>
        <end position="318"/>
    </location>
</feature>
<keyword evidence="4" id="KW-1185">Reference proteome</keyword>